<dbReference type="SMART" id="SM00091">
    <property type="entry name" value="PAS"/>
    <property type="match status" value="1"/>
</dbReference>
<dbReference type="Gene3D" id="1.10.1300.10">
    <property type="entry name" value="3'5'-cyclic nucleotide phosphodiesterase, catalytic domain"/>
    <property type="match status" value="1"/>
</dbReference>
<evidence type="ECO:0000256" key="3">
    <source>
        <dbReference type="ARBA" id="ARBA00022553"/>
    </source>
</evidence>
<dbReference type="InterPro" id="IPR000014">
    <property type="entry name" value="PAS"/>
</dbReference>
<feature type="region of interest" description="Disordered" evidence="13">
    <location>
        <begin position="1"/>
        <end position="87"/>
    </location>
</feature>
<evidence type="ECO:0000313" key="17">
    <source>
        <dbReference type="Proteomes" id="UP000824782"/>
    </source>
</evidence>
<evidence type="ECO:0000256" key="6">
    <source>
        <dbReference type="ARBA" id="ARBA00023149"/>
    </source>
</evidence>
<evidence type="ECO:0000256" key="9">
    <source>
        <dbReference type="PIRSR" id="PIRSR623088-1"/>
    </source>
</evidence>
<keyword evidence="6" id="KW-0114">cAMP</keyword>
<gene>
    <name evidence="16" type="ORF">GDO81_009599</name>
</gene>
<evidence type="ECO:0000256" key="12">
    <source>
        <dbReference type="RuleBase" id="RU363067"/>
    </source>
</evidence>
<comment type="function">
    <text evidence="7">Hydrolyzes the second messenger cAMP, which is a key regulator of many important physiological processes. May be involved in maintaining basal levels of the cyclic nucleotide and/or in the cAMP regulation of germ cell development. Binding to RAF1 reduces RAF1 'Ser-259' inhibitory-phosphorylation and stimulates RAF1-dependent EGF-activated ERK-signaling. Protects against cell death induced by hydrogen peroxide and staurosporine.</text>
</comment>
<dbReference type="FunFam" id="1.10.1300.10:FF:000002">
    <property type="entry name" value="Phosphodiesterase"/>
    <property type="match status" value="1"/>
</dbReference>
<evidence type="ECO:0000256" key="8">
    <source>
        <dbReference type="ARBA" id="ARBA00066220"/>
    </source>
</evidence>
<dbReference type="InterPro" id="IPR035965">
    <property type="entry name" value="PAS-like_dom_sf"/>
</dbReference>
<dbReference type="GO" id="GO:0007165">
    <property type="term" value="P:signal transduction"/>
    <property type="evidence" value="ECO:0007669"/>
    <property type="project" value="InterPro"/>
</dbReference>
<dbReference type="Pfam" id="PF08629">
    <property type="entry name" value="PDE8"/>
    <property type="match status" value="1"/>
</dbReference>
<keyword evidence="17" id="KW-1185">Reference proteome</keyword>
<evidence type="ECO:0000256" key="7">
    <source>
        <dbReference type="ARBA" id="ARBA00057856"/>
    </source>
</evidence>
<evidence type="ECO:0000256" key="5">
    <source>
        <dbReference type="ARBA" id="ARBA00022801"/>
    </source>
</evidence>
<dbReference type="EMBL" id="WNYA01000004">
    <property type="protein sequence ID" value="KAG8575562.1"/>
    <property type="molecule type" value="Genomic_DNA"/>
</dbReference>
<dbReference type="CDD" id="cd00130">
    <property type="entry name" value="PAS"/>
    <property type="match status" value="1"/>
</dbReference>
<dbReference type="SUPFAM" id="SSF55785">
    <property type="entry name" value="PYP-like sensor domain (PAS domain)"/>
    <property type="match status" value="1"/>
</dbReference>
<dbReference type="InterPro" id="IPR002073">
    <property type="entry name" value="PDEase_catalytic_dom"/>
</dbReference>
<comment type="pathway">
    <text evidence="1">Purine metabolism; 3',5'-cyclic AMP degradation; AMP from 3',5'-cyclic AMP: step 1/1.</text>
</comment>
<feature type="binding site" evidence="11">
    <location>
        <position position="621"/>
    </location>
    <ligand>
        <name>Zn(2+)</name>
        <dbReference type="ChEBI" id="CHEBI:29105"/>
        <label>1</label>
    </ligand>
</feature>
<evidence type="ECO:0000256" key="10">
    <source>
        <dbReference type="PIRSR" id="PIRSR623088-2"/>
    </source>
</evidence>
<feature type="domain" description="PDEase" evidence="15">
    <location>
        <begin position="504"/>
        <end position="844"/>
    </location>
</feature>
<dbReference type="InterPro" id="IPR003607">
    <property type="entry name" value="HD/PDEase_dom"/>
</dbReference>
<sequence>MGCAPSIHISDSRVVYHSGKESDDSNSPHQTNTVLSQQSNSVPGLFIKSSNTSSSTYKVRANSSKTDRRERSQSMEMPSRPSSEKAAVTEVQFGPMRLHQDQLQVLLVFAKEDSQSNGFCSACEKAGFKYNIAKTPESALESFLDKHHEIIIIDHRQSRCFDAEALCRSIRATKPSENTVIIAVVRRQSDRDETSIMPLISAGFTRRYVENPNVMACYNELIQLEYGEVRAQFKLRACNSLFTTLEKSQEAIEISNEDHKIQYVNPAFESMMGYQKDELYGKDLIEVPINEKKSDFLDSINSCIKTGKEWEGVYNAKNKNGDNIQQNVKIIPVFGHRGKIRHYVSISRPCNDNNKVEKQCERVQAESQTDIQSCRHKDRRKGSLDVRSTTSRGSDGSSQRRHSSMARIHSMTIEAPITKVINIINAAQENSPMPVAEALDRVLEILRTTELYSPQLGTKDEDPHTNDLVGGLMTDGLRRLSGNEYILSAKQVHPSSGHLISSLSLTDIPPRIAQAMENEEDWEFDIFELEAATHKRPLVYLGLKMFARFGVCSFLNCSEVTLRSWLHIIESNYHSSNAYHNSTHSADVLHATAYFLCKERVKQSLDQIDEVAALIAATVHDVDHPGRTNSFLCNAGSELAILYNDTAVLESHHAALAFQLTTRDDKCNIFKNMERNEYRTLRQAIIDMVLATEMTKHFEHVNKFVNSINKPLAALEENGGNISDDESVKNILTSPENRILIKRMLIKCADISNPCRALEQCIEWAGRISEEYFAQTDEEKRQGLPVVMPVFDRNTCSIPKSQISFVDYFITDMFDAWDAFADLPNLMQHMDNNFKYWKSLDERQLKSLRPPPE</sequence>
<evidence type="ECO:0000259" key="15">
    <source>
        <dbReference type="PROSITE" id="PS51845"/>
    </source>
</evidence>
<dbReference type="InterPro" id="IPR023088">
    <property type="entry name" value="PDEase"/>
</dbReference>
<comment type="similarity">
    <text evidence="2">Belongs to the cyclic nucleotide phosphodiesterase family. PDE8 subfamily.</text>
</comment>
<dbReference type="PROSITE" id="PS51845">
    <property type="entry name" value="PDEASE_I_2"/>
    <property type="match status" value="1"/>
</dbReference>
<evidence type="ECO:0000256" key="4">
    <source>
        <dbReference type="ARBA" id="ARBA00022723"/>
    </source>
</evidence>
<evidence type="ECO:0000256" key="11">
    <source>
        <dbReference type="PIRSR" id="PIRSR623088-3"/>
    </source>
</evidence>
<evidence type="ECO:0000256" key="2">
    <source>
        <dbReference type="ARBA" id="ARBA00006437"/>
    </source>
</evidence>
<reference evidence="16" key="1">
    <citation type="thesis" date="2020" institute="ProQuest LLC" country="789 East Eisenhower Parkway, Ann Arbor, MI, USA">
        <title>Comparative Genomics and Chromosome Evolution.</title>
        <authorList>
            <person name="Mudd A.B."/>
        </authorList>
    </citation>
    <scope>NUCLEOTIDE SEQUENCE</scope>
    <source>
        <strain evidence="16">237g6f4</strain>
        <tissue evidence="16">Blood</tissue>
    </source>
</reference>
<feature type="binding site" evidence="11">
    <location>
        <position position="750"/>
    </location>
    <ligand>
        <name>Zn(2+)</name>
        <dbReference type="ChEBI" id="CHEBI:29105"/>
        <label>1</label>
    </ligand>
</feature>
<dbReference type="GO" id="GO:0004115">
    <property type="term" value="F:3',5'-cyclic-AMP phosphodiesterase activity"/>
    <property type="evidence" value="ECO:0007669"/>
    <property type="project" value="UniProtKB-ARBA"/>
</dbReference>
<dbReference type="InterPro" id="IPR013767">
    <property type="entry name" value="PAS_fold"/>
</dbReference>
<dbReference type="PANTHER" id="PTHR11347">
    <property type="entry name" value="CYCLIC NUCLEOTIDE PHOSPHODIESTERASE"/>
    <property type="match status" value="1"/>
</dbReference>
<evidence type="ECO:0000256" key="13">
    <source>
        <dbReference type="SAM" id="MobiDB-lite"/>
    </source>
</evidence>
<feature type="binding site" evidence="10">
    <location>
        <position position="802"/>
    </location>
    <ligand>
        <name>AMP</name>
        <dbReference type="ChEBI" id="CHEBI:456215"/>
    </ligand>
</feature>
<feature type="domain" description="PAS" evidence="14">
    <location>
        <begin position="237"/>
        <end position="307"/>
    </location>
</feature>
<dbReference type="GO" id="GO:0070374">
    <property type="term" value="P:positive regulation of ERK1 and ERK2 cascade"/>
    <property type="evidence" value="ECO:0007669"/>
    <property type="project" value="UniProtKB-ARBA"/>
</dbReference>
<feature type="binding site" evidence="11">
    <location>
        <position position="621"/>
    </location>
    <ligand>
        <name>Zn(2+)</name>
        <dbReference type="ChEBI" id="CHEBI:29105"/>
        <label>2</label>
    </ligand>
</feature>
<feature type="binding site" evidence="11">
    <location>
        <position position="584"/>
    </location>
    <ligand>
        <name>Zn(2+)</name>
        <dbReference type="ChEBI" id="CHEBI:29105"/>
        <label>1</label>
    </ligand>
</feature>
<dbReference type="PROSITE" id="PS50112">
    <property type="entry name" value="PAS"/>
    <property type="match status" value="1"/>
</dbReference>
<dbReference type="GO" id="GO:0071364">
    <property type="term" value="P:cellular response to epidermal growth factor stimulus"/>
    <property type="evidence" value="ECO:0007669"/>
    <property type="project" value="UniProtKB-ARBA"/>
</dbReference>
<feature type="binding site" evidence="10">
    <location>
        <begin position="580"/>
        <end position="584"/>
    </location>
    <ligand>
        <name>AMP</name>
        <dbReference type="ChEBI" id="CHEBI:456215"/>
    </ligand>
</feature>
<dbReference type="SUPFAM" id="SSF109604">
    <property type="entry name" value="HD-domain/PDEase-like"/>
    <property type="match status" value="1"/>
</dbReference>
<feature type="binding site" evidence="10">
    <location>
        <position position="750"/>
    </location>
    <ligand>
        <name>AMP</name>
        <dbReference type="ChEBI" id="CHEBI:456215"/>
    </ligand>
</feature>
<proteinExistence type="inferred from homology"/>
<dbReference type="InterPro" id="IPR023174">
    <property type="entry name" value="PDEase_CS"/>
</dbReference>
<dbReference type="GO" id="GO:0046872">
    <property type="term" value="F:metal ion binding"/>
    <property type="evidence" value="ECO:0007669"/>
    <property type="project" value="UniProtKB-KW"/>
</dbReference>
<dbReference type="CDD" id="cd00077">
    <property type="entry name" value="HDc"/>
    <property type="match status" value="1"/>
</dbReference>
<feature type="region of interest" description="Disordered" evidence="13">
    <location>
        <begin position="364"/>
        <end position="404"/>
    </location>
</feature>
<dbReference type="Pfam" id="PF23198">
    <property type="entry name" value="PDE8A_N"/>
    <property type="match status" value="1"/>
</dbReference>
<dbReference type="PROSITE" id="PS00126">
    <property type="entry name" value="PDEASE_I_1"/>
    <property type="match status" value="1"/>
</dbReference>
<dbReference type="Pfam" id="PF00989">
    <property type="entry name" value="PAS"/>
    <property type="match status" value="1"/>
</dbReference>
<dbReference type="NCBIfam" id="TIGR00229">
    <property type="entry name" value="sensory_box"/>
    <property type="match status" value="1"/>
</dbReference>
<feature type="active site" description="Proton donor" evidence="9">
    <location>
        <position position="580"/>
    </location>
</feature>
<feature type="binding site" evidence="10">
    <location>
        <position position="621"/>
    </location>
    <ligand>
        <name>AMP</name>
        <dbReference type="ChEBI" id="CHEBI:456215"/>
    </ligand>
</feature>
<accession>A0AAV7BS62</accession>
<comment type="cofactor">
    <cofactor evidence="12">
        <name>a divalent metal cation</name>
        <dbReference type="ChEBI" id="CHEBI:60240"/>
    </cofactor>
    <text evidence="12">Binds 2 divalent metal cations per subunit. Site 1 may preferentially bind zinc ions, while site 2 has a preference for magnesium and/or manganese ions.</text>
</comment>
<dbReference type="Proteomes" id="UP000824782">
    <property type="component" value="Unassembled WGS sequence"/>
</dbReference>
<feature type="compositionally biased region" description="Polar residues" evidence="13">
    <location>
        <begin position="25"/>
        <end position="64"/>
    </location>
</feature>
<dbReference type="EC" id="3.1.4.-" evidence="12"/>
<dbReference type="FunFam" id="3.30.450.20:FF:000040">
    <property type="entry name" value="Phosphodiesterase"/>
    <property type="match status" value="1"/>
</dbReference>
<dbReference type="InterPro" id="IPR036971">
    <property type="entry name" value="PDEase_catalytic_dom_sf"/>
</dbReference>
<feature type="compositionally biased region" description="Low complexity" evidence="13">
    <location>
        <begin position="387"/>
        <end position="397"/>
    </location>
</feature>
<dbReference type="AlphaFoldDB" id="A0AAV7BS62"/>
<dbReference type="Pfam" id="PF00233">
    <property type="entry name" value="PDEase_I"/>
    <property type="match status" value="1"/>
</dbReference>
<organism evidence="16 17">
    <name type="scientific">Engystomops pustulosus</name>
    <name type="common">Tungara frog</name>
    <name type="synonym">Physalaemus pustulosus</name>
    <dbReference type="NCBI Taxonomy" id="76066"/>
    <lineage>
        <taxon>Eukaryota</taxon>
        <taxon>Metazoa</taxon>
        <taxon>Chordata</taxon>
        <taxon>Craniata</taxon>
        <taxon>Vertebrata</taxon>
        <taxon>Euteleostomi</taxon>
        <taxon>Amphibia</taxon>
        <taxon>Batrachia</taxon>
        <taxon>Anura</taxon>
        <taxon>Neobatrachia</taxon>
        <taxon>Hyloidea</taxon>
        <taxon>Leptodactylidae</taxon>
        <taxon>Leiuperinae</taxon>
        <taxon>Engystomops</taxon>
    </lineage>
</organism>
<keyword evidence="4 11" id="KW-0479">Metal-binding</keyword>
<evidence type="ECO:0000256" key="1">
    <source>
        <dbReference type="ARBA" id="ARBA00004703"/>
    </source>
</evidence>
<dbReference type="GO" id="GO:0006355">
    <property type="term" value="P:regulation of DNA-templated transcription"/>
    <property type="evidence" value="ECO:0007669"/>
    <property type="project" value="InterPro"/>
</dbReference>
<name>A0AAV7BS62_ENGPU</name>
<comment type="subunit">
    <text evidence="8">Interacts with RAF1. The interaction promotes RAF1 activity.</text>
</comment>
<dbReference type="SMART" id="SM00471">
    <property type="entry name" value="HDc"/>
    <property type="match status" value="1"/>
</dbReference>
<evidence type="ECO:0000259" key="14">
    <source>
        <dbReference type="PROSITE" id="PS50112"/>
    </source>
</evidence>
<protein>
    <recommendedName>
        <fullName evidence="12">Phosphodiesterase</fullName>
        <ecNumber evidence="12">3.1.4.-</ecNumber>
    </recommendedName>
</protein>
<feature type="binding site" evidence="11">
    <location>
        <position position="620"/>
    </location>
    <ligand>
        <name>Zn(2+)</name>
        <dbReference type="ChEBI" id="CHEBI:29105"/>
        <label>1</label>
    </ligand>
</feature>
<dbReference type="PRINTS" id="PR00387">
    <property type="entry name" value="PDIESTERASE1"/>
</dbReference>
<keyword evidence="5 12" id="KW-0378">Hydrolase</keyword>
<keyword evidence="3" id="KW-0597">Phosphoprotein</keyword>
<dbReference type="InterPro" id="IPR057304">
    <property type="entry name" value="PDE8-like_REC_N"/>
</dbReference>
<dbReference type="Gene3D" id="3.30.450.20">
    <property type="entry name" value="PAS domain"/>
    <property type="match status" value="1"/>
</dbReference>
<evidence type="ECO:0000313" key="16">
    <source>
        <dbReference type="EMBL" id="KAG8575562.1"/>
    </source>
</evidence>
<comment type="caution">
    <text evidence="16">The sequence shown here is derived from an EMBL/GenBank/DDBJ whole genome shotgun (WGS) entry which is preliminary data.</text>
</comment>